<dbReference type="PANTHER" id="PTHR24180">
    <property type="entry name" value="CYCLIN-DEPENDENT KINASE INHIBITOR 2C-RELATED"/>
    <property type="match status" value="1"/>
</dbReference>
<dbReference type="InterPro" id="IPR002110">
    <property type="entry name" value="Ankyrin_rpt"/>
</dbReference>
<dbReference type="OrthoDB" id="21416at2759"/>
<dbReference type="SUPFAM" id="SSF48403">
    <property type="entry name" value="Ankyrin repeat"/>
    <property type="match status" value="1"/>
</dbReference>
<dbReference type="AlphaFoldDB" id="A0A6H5IVF7"/>
<proteinExistence type="predicted"/>
<accession>A0A6H5IVF7</accession>
<keyword evidence="1" id="KW-0677">Repeat</keyword>
<evidence type="ECO:0000313" key="6">
    <source>
        <dbReference type="Proteomes" id="UP000479190"/>
    </source>
</evidence>
<dbReference type="InterPro" id="IPR051637">
    <property type="entry name" value="Ank_repeat_dom-contain_49"/>
</dbReference>
<evidence type="ECO:0000256" key="2">
    <source>
        <dbReference type="ARBA" id="ARBA00023043"/>
    </source>
</evidence>
<organism evidence="5 6">
    <name type="scientific">Trichogramma brassicae</name>
    <dbReference type="NCBI Taxonomy" id="86971"/>
    <lineage>
        <taxon>Eukaryota</taxon>
        <taxon>Metazoa</taxon>
        <taxon>Ecdysozoa</taxon>
        <taxon>Arthropoda</taxon>
        <taxon>Hexapoda</taxon>
        <taxon>Insecta</taxon>
        <taxon>Pterygota</taxon>
        <taxon>Neoptera</taxon>
        <taxon>Endopterygota</taxon>
        <taxon>Hymenoptera</taxon>
        <taxon>Apocrita</taxon>
        <taxon>Proctotrupomorpha</taxon>
        <taxon>Chalcidoidea</taxon>
        <taxon>Trichogrammatidae</taxon>
        <taxon>Trichogramma</taxon>
    </lineage>
</organism>
<dbReference type="Pfam" id="PF12796">
    <property type="entry name" value="Ank_2"/>
    <property type="match status" value="2"/>
</dbReference>
<feature type="repeat" description="ANK" evidence="3">
    <location>
        <begin position="339"/>
        <end position="371"/>
    </location>
</feature>
<sequence>MSSFISPAMSRTRREYCPRSRFPRGSRPGFTRSEHHVTLDVYQVEILYFWTVSSRKSTGFYPFRAPRLFYSSTMLAHLTSLNFDMDAYFGQKSTAGTVDEPKDVLGLAAHLRQSQLHNGTIQNFVLFGDAHRQSDEASQALLLFDLTMFIINSLIPVQSIVRCRITTASSVNHRHNESYWTRIRMSEERQLYINIIDLREIVRKKNIDAFLAYAAIYMARRGRHETQQQWQRRKRSGAQIIDLIGRSSFVGVPDLDRAGRPILRRTTPIHRAAKVDHYRGRGETIHELFKVYNRLDANYVDEDGFTHFHIACAYNCDKIVEGFLRMEMAQDPDCRVGKTGDTLLHLALDNGHWTIAHRLLLKFADPNSANAEGLTPLHVVCRRRHHEDGLAELFMRTSHCLGRRVLIDARDKWGRTALHYAVADIRKRETVGALLRWGADPNAADDLEGSTPLHVVCRHSYDDVARLYLRTCHESRRPALVDARDREGKTPLHWALLRGHKGQVELLLRQGADPNVADAKGRTPLHVLGRRGAETKDFERGLAKRFFEIVDELPVTLRIDAKDNSGRTAFADYFGRRFEPGDELTVAPGALACLEALEARGYRPDRVAASTIVKLLDEHELFDLTMTSTDLDQDWLYRLVSFFFADEAARKLTIRPGLSLHDLTRLRPREAAKLLAYEDLFEFARSASTSSLSMSRTLGMREDKFCWLCAKYLSHLFQIMSRRFFRRWALEMGERNNDGI</sequence>
<dbReference type="SMART" id="SM00248">
    <property type="entry name" value="ANK"/>
    <property type="match status" value="7"/>
</dbReference>
<evidence type="ECO:0000313" key="5">
    <source>
        <dbReference type="EMBL" id="CAB0040999.1"/>
    </source>
</evidence>
<reference evidence="5 6" key="1">
    <citation type="submission" date="2020-02" db="EMBL/GenBank/DDBJ databases">
        <authorList>
            <person name="Ferguson B K."/>
        </authorList>
    </citation>
    <scope>NUCLEOTIDE SEQUENCE [LARGE SCALE GENOMIC DNA]</scope>
</reference>
<evidence type="ECO:0000256" key="1">
    <source>
        <dbReference type="ARBA" id="ARBA00022737"/>
    </source>
</evidence>
<keyword evidence="6" id="KW-1185">Reference proteome</keyword>
<evidence type="ECO:0000256" key="4">
    <source>
        <dbReference type="SAM" id="MobiDB-lite"/>
    </source>
</evidence>
<feature type="region of interest" description="Disordered" evidence="4">
    <location>
        <begin position="1"/>
        <end position="27"/>
    </location>
</feature>
<dbReference type="InterPro" id="IPR036770">
    <property type="entry name" value="Ankyrin_rpt-contain_sf"/>
</dbReference>
<feature type="repeat" description="ANK" evidence="3">
    <location>
        <begin position="487"/>
        <end position="519"/>
    </location>
</feature>
<dbReference type="PANTHER" id="PTHR24180:SF45">
    <property type="entry name" value="POLY [ADP-RIBOSE] POLYMERASE TANKYRASE"/>
    <property type="match status" value="1"/>
</dbReference>
<gene>
    <name evidence="5" type="ORF">TBRA_LOCUS12685</name>
</gene>
<keyword evidence="2 3" id="KW-0040">ANK repeat</keyword>
<evidence type="ECO:0000256" key="3">
    <source>
        <dbReference type="PROSITE-ProRule" id="PRU00023"/>
    </source>
</evidence>
<dbReference type="PROSITE" id="PS50088">
    <property type="entry name" value="ANK_REPEAT"/>
    <property type="match status" value="3"/>
</dbReference>
<name>A0A6H5IVF7_9HYME</name>
<feature type="repeat" description="ANK" evidence="3">
    <location>
        <begin position="413"/>
        <end position="446"/>
    </location>
</feature>
<dbReference type="Proteomes" id="UP000479190">
    <property type="component" value="Unassembled WGS sequence"/>
</dbReference>
<dbReference type="Gene3D" id="1.25.40.20">
    <property type="entry name" value="Ankyrin repeat-containing domain"/>
    <property type="match status" value="2"/>
</dbReference>
<protein>
    <submittedName>
        <fullName evidence="5">Uncharacterized protein</fullName>
    </submittedName>
</protein>
<dbReference type="EMBL" id="CADCXV010001081">
    <property type="protein sequence ID" value="CAB0040999.1"/>
    <property type="molecule type" value="Genomic_DNA"/>
</dbReference>
<dbReference type="PROSITE" id="PS50297">
    <property type="entry name" value="ANK_REP_REGION"/>
    <property type="match status" value="3"/>
</dbReference>